<dbReference type="NCBIfam" id="TIGR03708">
    <property type="entry name" value="poly_P_AMP_trns"/>
    <property type="match status" value="1"/>
</dbReference>
<dbReference type="KEGG" id="gtl:EP073_01700"/>
<proteinExistence type="predicted"/>
<feature type="domain" description="Polyphosphate kinase-2-related" evidence="1">
    <location>
        <begin position="11"/>
        <end position="232"/>
    </location>
</feature>
<dbReference type="Gene3D" id="3.40.50.300">
    <property type="entry name" value="P-loop containing nucleotide triphosphate hydrolases"/>
    <property type="match status" value="2"/>
</dbReference>
<sequence length="486" mass="56805">MFEAVELGQKVSKEEFDEALTDLRTRLIQAQTAFAKYPGPLIIILNGMDGAGKGELMNYLGGLMDLRNIIIKTFWQENEAEKNKPFYWRYWMSLPYRGHIGFFFGAWYAGEMLEAAKGNTSTAEYERRMKRAATFESMLADDGAVFVKFWFHLSRKTSKKKTDDLKKKFGKGEILERAMWHREKYDAIVKAAERGIRLTDHSKARWHLIEADDKRHRTLKALRIIVETLEAAVASIGAKQKTDKKTVSLAPPVLSKVDLSLTAEYEEYKKRLPEMQERLNSLAWKAYEKKRSTIAVFEGWDAAGKGSAIRRIVQGTDIRLASVISIAAPTDEEKAHHYLWRFWRHIPSAGFITVYDRSWYGRVLVERVEKFAAENEWSRSFEEINDFEEHLTESGIILVKFWVHIDMEEQLKRFKERENLPWKQYKITDEDWRNREKWDMYEQAANETITRTSTGHAPWNLIAGNDKKYARLKILETMCRAMEEKL</sequence>
<dbReference type="PANTHER" id="PTHR34383">
    <property type="entry name" value="POLYPHOSPHATE:AMP PHOSPHOTRANSFERASE-RELATED"/>
    <property type="match status" value="1"/>
</dbReference>
<dbReference type="EMBL" id="CP035108">
    <property type="protein sequence ID" value="QAR32156.1"/>
    <property type="molecule type" value="Genomic_DNA"/>
</dbReference>
<protein>
    <submittedName>
        <fullName evidence="2">Polyphosphate:AMP phosphotransferase</fullName>
    </submittedName>
</protein>
<keyword evidence="3" id="KW-1185">Reference proteome</keyword>
<dbReference type="SUPFAM" id="SSF52540">
    <property type="entry name" value="P-loop containing nucleoside triphosphate hydrolases"/>
    <property type="match status" value="2"/>
</dbReference>
<reference evidence="2 3" key="1">
    <citation type="submission" date="2019-01" db="EMBL/GenBank/DDBJ databases">
        <title>Geovibrio thiophilus DSM 11263, complete genome.</title>
        <authorList>
            <person name="Spring S."/>
            <person name="Bunk B."/>
            <person name="Sproer C."/>
        </authorList>
    </citation>
    <scope>NUCLEOTIDE SEQUENCE [LARGE SCALE GENOMIC DNA]</scope>
    <source>
        <strain evidence="2 3">DSM 11263</strain>
    </source>
</reference>
<name>A0A410JVE4_9BACT</name>
<dbReference type="InterPro" id="IPR027417">
    <property type="entry name" value="P-loop_NTPase"/>
</dbReference>
<feature type="domain" description="Polyphosphate kinase-2-related" evidence="1">
    <location>
        <begin position="265"/>
        <end position="484"/>
    </location>
</feature>
<gene>
    <name evidence="2" type="primary">pap</name>
    <name evidence="2" type="ORF">EP073_01700</name>
</gene>
<dbReference type="AlphaFoldDB" id="A0A410JVE4"/>
<organism evidence="2 3">
    <name type="scientific">Geovibrio thiophilus</name>
    <dbReference type="NCBI Taxonomy" id="139438"/>
    <lineage>
        <taxon>Bacteria</taxon>
        <taxon>Pseudomonadati</taxon>
        <taxon>Deferribacterota</taxon>
        <taxon>Deferribacteres</taxon>
        <taxon>Deferribacterales</taxon>
        <taxon>Geovibrionaceae</taxon>
        <taxon>Geovibrio</taxon>
    </lineage>
</organism>
<evidence type="ECO:0000313" key="2">
    <source>
        <dbReference type="EMBL" id="QAR32156.1"/>
    </source>
</evidence>
<evidence type="ECO:0000259" key="1">
    <source>
        <dbReference type="Pfam" id="PF03976"/>
    </source>
</evidence>
<dbReference type="RefSeq" id="WP_128465443.1">
    <property type="nucleotide sequence ID" value="NZ_CP035108.1"/>
</dbReference>
<dbReference type="InterPro" id="IPR022489">
    <property type="entry name" value="PolyP_AMP_Tfrase"/>
</dbReference>
<dbReference type="Pfam" id="PF03976">
    <property type="entry name" value="PPK2"/>
    <property type="match status" value="2"/>
</dbReference>
<evidence type="ECO:0000313" key="3">
    <source>
        <dbReference type="Proteomes" id="UP000287502"/>
    </source>
</evidence>
<dbReference type="PANTHER" id="PTHR34383:SF3">
    <property type="entry name" value="POLYPHOSPHATE:AMP PHOSPHOTRANSFERASE"/>
    <property type="match status" value="1"/>
</dbReference>
<dbReference type="GO" id="GO:0043751">
    <property type="term" value="F:polyphosphate:AMP phosphotransferase activity"/>
    <property type="evidence" value="ECO:0007669"/>
    <property type="project" value="InterPro"/>
</dbReference>
<keyword evidence="2" id="KW-0808">Transferase</keyword>
<accession>A0A410JVE4</accession>
<dbReference type="Proteomes" id="UP000287502">
    <property type="component" value="Chromosome"/>
</dbReference>
<dbReference type="GO" id="GO:0006797">
    <property type="term" value="P:polyphosphate metabolic process"/>
    <property type="evidence" value="ECO:0007669"/>
    <property type="project" value="InterPro"/>
</dbReference>
<dbReference type="InterPro" id="IPR022488">
    <property type="entry name" value="PPK2-related"/>
</dbReference>
<dbReference type="OrthoDB" id="9775224at2"/>